<evidence type="ECO:0000313" key="1">
    <source>
        <dbReference type="EMBL" id="MCY9521349.1"/>
    </source>
</evidence>
<dbReference type="Proteomes" id="UP001207626">
    <property type="component" value="Unassembled WGS sequence"/>
</dbReference>
<accession>A0ABT4DVH6</accession>
<gene>
    <name evidence="1" type="ORF">M5X09_17025</name>
</gene>
<evidence type="ECO:0000313" key="2">
    <source>
        <dbReference type="Proteomes" id="UP001207626"/>
    </source>
</evidence>
<dbReference type="RefSeq" id="WP_268601388.1">
    <property type="nucleotide sequence ID" value="NZ_JAMDLV010000006.1"/>
</dbReference>
<sequence length="57" mass="6593">MIKKITKRFRPSDDRGFLHNSREDVASLAKFCNELADKVNELTDKVNELDKSRKEGV</sequence>
<comment type="caution">
    <text evidence="1">The sequence shown here is derived from an EMBL/GenBank/DDBJ whole genome shotgun (WGS) entry which is preliminary data.</text>
</comment>
<keyword evidence="2" id="KW-1185">Reference proteome</keyword>
<proteinExistence type="predicted"/>
<protein>
    <submittedName>
        <fullName evidence="1">Uncharacterized protein</fullName>
    </submittedName>
</protein>
<organism evidence="1 2">
    <name type="scientific">Paenibacillus apiarius</name>
    <dbReference type="NCBI Taxonomy" id="46240"/>
    <lineage>
        <taxon>Bacteria</taxon>
        <taxon>Bacillati</taxon>
        <taxon>Bacillota</taxon>
        <taxon>Bacilli</taxon>
        <taxon>Bacillales</taxon>
        <taxon>Paenibacillaceae</taxon>
        <taxon>Paenibacillus</taxon>
    </lineage>
</organism>
<dbReference type="EMBL" id="JAMDLW010000023">
    <property type="protein sequence ID" value="MCY9521349.1"/>
    <property type="molecule type" value="Genomic_DNA"/>
</dbReference>
<name>A0ABT4DVH6_9BACL</name>
<reference evidence="1 2" key="1">
    <citation type="submission" date="2022-05" db="EMBL/GenBank/DDBJ databases">
        <title>Genome Sequencing of Bee-Associated Microbes.</title>
        <authorList>
            <person name="Dunlap C."/>
        </authorList>
    </citation>
    <scope>NUCLEOTIDE SEQUENCE [LARGE SCALE GENOMIC DNA]</scope>
    <source>
        <strain evidence="1 2">NRRL NRS-1438</strain>
    </source>
</reference>